<dbReference type="PROSITE" id="PS51272">
    <property type="entry name" value="SLH"/>
    <property type="match status" value="1"/>
</dbReference>
<feature type="chain" id="PRO_5035153632" description="SLH domain-containing protein" evidence="1">
    <location>
        <begin position="25"/>
        <end position="1002"/>
    </location>
</feature>
<dbReference type="Pfam" id="PF00395">
    <property type="entry name" value="SLH"/>
    <property type="match status" value="1"/>
</dbReference>
<feature type="domain" description="SLH" evidence="2">
    <location>
        <begin position="79"/>
        <end position="142"/>
    </location>
</feature>
<feature type="signal peptide" evidence="1">
    <location>
        <begin position="1"/>
        <end position="24"/>
    </location>
</feature>
<keyword evidence="1" id="KW-0732">Signal</keyword>
<dbReference type="EMBL" id="BOVK01000061">
    <property type="protein sequence ID" value="GIQ70891.1"/>
    <property type="molecule type" value="Genomic_DNA"/>
</dbReference>
<evidence type="ECO:0000259" key="2">
    <source>
        <dbReference type="PROSITE" id="PS51272"/>
    </source>
</evidence>
<dbReference type="AlphaFoldDB" id="A0A8J4H716"/>
<gene>
    <name evidence="3" type="ORF">XYCOK13_37150</name>
</gene>
<evidence type="ECO:0000313" key="3">
    <source>
        <dbReference type="EMBL" id="GIQ70891.1"/>
    </source>
</evidence>
<comment type="caution">
    <text evidence="3">The sequence shown here is derived from an EMBL/GenBank/DDBJ whole genome shotgun (WGS) entry which is preliminary data.</text>
</comment>
<sequence>MKKSLSLLLAIAMVFSMFASVASAADDLTAQQKFDALKAKGIFSGMPDGSAGLDQDMTRAQFARVAGLVMGLDFSNPPATASFSDVQPTHWAFDAVEAVKEAGLMSGYSETVFGDKDNITIEQMARVYVDALGLEVDEEAEFEGASEWAQKYVKAAVDAGLISADADFTANATRAQLVEVTYVVGGKVGVFEPAKVSIVSAKPTGVKEVTVVLDKAVDTEKAKVVLKRVTTTVATTTTWSDDRKTATLELTDAKIMEGDYTVTLEGLNEEDVQNGTATFKAENERVVKLEFTTPSDTIAQSDKVRIDFEALNQYDEPTSINAGNFDVYASTPNTVREPQVKKDGYGKLYVDMDTDDSDSETPVLIPNVSQISVNVINTDSQISVNKTFKLGSKPYVAKVELGDAAYSNGEDYLSKQGDKVVIELIQYDQYGHRISEGSGTLFNASVNVLPYLKELEAELDDDNNDDFLDVIVRLKDGDAKVTGEYTVNVFGGSSATKVINVKATKYAATVELEAPTLAAGDENKYITVTAYDVEGNKLSADDIVQNYESGHLQFGPSGNLTLGARGDVTSAMLATQGSQQAIVKTGEHKGKLHIALVGNKGAANIFVNIIPESANGIMFSKNFPINIQDQRYPVSLRVKDDNAKKAIAGAESKLKVVAIDNYGEEIKGTVNNVQERTRTVSYAVYVERTGSQGTGVTFSQATGGYANLSDVLDKDLKFESASGAGYNDYYEVKISLVKINQDTGRVLDESVSSVTKRMTVINPNNTRLTYSLKTINPMFAAIDNSTYVFDDQIAISKHAKTVELEAKDGSGDKVALPGGYILSLSTGDSSVAEHNSQDKVLGNKAGKTTVRVLHTKAEGGTGTLTQEIEVKSDAVRVAEFNDGKASATMTANGQRAWSLMELKAKDNYGTEYKHDETVTNPDGFTGPVSVFQAYDKFLGVRYSVSEIQFNGTPEAGAGVTVDNNSSSTTFGAITVTGNVAGFTLTADSPTGQSRVTAVSVGF</sequence>
<keyword evidence="4" id="KW-1185">Reference proteome</keyword>
<proteinExistence type="predicted"/>
<dbReference type="InterPro" id="IPR001119">
    <property type="entry name" value="SLH_dom"/>
</dbReference>
<dbReference type="Proteomes" id="UP000677918">
    <property type="component" value="Unassembled WGS sequence"/>
</dbReference>
<accession>A0A8J4H716</accession>
<evidence type="ECO:0000256" key="1">
    <source>
        <dbReference type="SAM" id="SignalP"/>
    </source>
</evidence>
<organism evidence="3 4">
    <name type="scientific">Xylanibacillus composti</name>
    <dbReference type="NCBI Taxonomy" id="1572762"/>
    <lineage>
        <taxon>Bacteria</taxon>
        <taxon>Bacillati</taxon>
        <taxon>Bacillota</taxon>
        <taxon>Bacilli</taxon>
        <taxon>Bacillales</taxon>
        <taxon>Paenibacillaceae</taxon>
        <taxon>Xylanibacillus</taxon>
    </lineage>
</organism>
<reference evidence="3" key="1">
    <citation type="submission" date="2021-04" db="EMBL/GenBank/DDBJ databases">
        <title>Draft genome sequence of Xylanibacillus composti strain K13.</title>
        <authorList>
            <person name="Uke A."/>
            <person name="Chhe C."/>
            <person name="Baramee S."/>
            <person name="Kosugi A."/>
        </authorList>
    </citation>
    <scope>NUCLEOTIDE SEQUENCE</scope>
    <source>
        <strain evidence="3">K13</strain>
    </source>
</reference>
<name>A0A8J4H716_9BACL</name>
<evidence type="ECO:0000313" key="4">
    <source>
        <dbReference type="Proteomes" id="UP000677918"/>
    </source>
</evidence>
<protein>
    <recommendedName>
        <fullName evidence="2">SLH domain-containing protein</fullName>
    </recommendedName>
</protein>